<dbReference type="CDD" id="cd07341">
    <property type="entry name" value="M56_BlaR1_MecR1_like"/>
    <property type="match status" value="1"/>
</dbReference>
<keyword evidence="4" id="KW-1185">Reference proteome</keyword>
<organism evidence="3 4">
    <name type="scientific">Marinicella sediminis</name>
    <dbReference type="NCBI Taxonomy" id="1792834"/>
    <lineage>
        <taxon>Bacteria</taxon>
        <taxon>Pseudomonadati</taxon>
        <taxon>Pseudomonadota</taxon>
        <taxon>Gammaproteobacteria</taxon>
        <taxon>Lysobacterales</taxon>
        <taxon>Marinicellaceae</taxon>
        <taxon>Marinicella</taxon>
    </lineage>
</organism>
<accession>A0ABV7JDQ0</accession>
<dbReference type="PANTHER" id="PTHR34978">
    <property type="entry name" value="POSSIBLE SENSOR-TRANSDUCER PROTEIN BLAR"/>
    <property type="match status" value="1"/>
</dbReference>
<dbReference type="PANTHER" id="PTHR34978:SF3">
    <property type="entry name" value="SLR0241 PROTEIN"/>
    <property type="match status" value="1"/>
</dbReference>
<gene>
    <name evidence="3" type="ORF">ACFODZ_11640</name>
</gene>
<evidence type="ECO:0000313" key="3">
    <source>
        <dbReference type="EMBL" id="MFC3194893.1"/>
    </source>
</evidence>
<keyword evidence="1" id="KW-0472">Membrane</keyword>
<name>A0ABV7JDQ0_9GAMM</name>
<protein>
    <submittedName>
        <fullName evidence="3">M56 family metallopeptidase</fullName>
    </submittedName>
</protein>
<evidence type="ECO:0000256" key="1">
    <source>
        <dbReference type="SAM" id="Phobius"/>
    </source>
</evidence>
<evidence type="ECO:0000313" key="4">
    <source>
        <dbReference type="Proteomes" id="UP001595533"/>
    </source>
</evidence>
<dbReference type="Proteomes" id="UP001595533">
    <property type="component" value="Unassembled WGS sequence"/>
</dbReference>
<dbReference type="InterPro" id="IPR008756">
    <property type="entry name" value="Peptidase_M56"/>
</dbReference>
<dbReference type="InterPro" id="IPR052173">
    <property type="entry name" value="Beta-lactam_resp_regulator"/>
</dbReference>
<keyword evidence="1" id="KW-1133">Transmembrane helix</keyword>
<reference evidence="4" key="1">
    <citation type="journal article" date="2019" name="Int. J. Syst. Evol. Microbiol.">
        <title>The Global Catalogue of Microorganisms (GCM) 10K type strain sequencing project: providing services to taxonomists for standard genome sequencing and annotation.</title>
        <authorList>
            <consortium name="The Broad Institute Genomics Platform"/>
            <consortium name="The Broad Institute Genome Sequencing Center for Infectious Disease"/>
            <person name="Wu L."/>
            <person name="Ma J."/>
        </authorList>
    </citation>
    <scope>NUCLEOTIDE SEQUENCE [LARGE SCALE GENOMIC DNA]</scope>
    <source>
        <strain evidence="4">KCTC 42953</strain>
    </source>
</reference>
<feature type="transmembrane region" description="Helical" evidence="1">
    <location>
        <begin position="12"/>
        <end position="35"/>
    </location>
</feature>
<proteinExistence type="predicted"/>
<comment type="caution">
    <text evidence="3">The sequence shown here is derived from an EMBL/GenBank/DDBJ whole genome shotgun (WGS) entry which is preliminary data.</text>
</comment>
<dbReference type="Pfam" id="PF05569">
    <property type="entry name" value="Peptidase_M56"/>
    <property type="match status" value="1"/>
</dbReference>
<dbReference type="EMBL" id="JBHRTS010000006">
    <property type="protein sequence ID" value="MFC3194893.1"/>
    <property type="molecule type" value="Genomic_DNA"/>
</dbReference>
<sequence length="771" mass="85920">MIEFISQLADQVLLFSINYFIHSTVLLGLVLLAIHGRLLSYDRLGEWVMKSALLLGCFTALAQTNGWLVKTQSGWSVLSWQWTVAEPSTDHPKITTIKQPQSMEQSSVPESPAPQVLPLVIESSQPVVTSEVVRPVKETGLGALAWLSLWLTGLTLLGLRQTRCQRQWQILMAQRIQVSDASIVAIYNRLLSRSGLPADIQLSQSTVISSPVAHCREVICPADFLQYSPPERIEAALAHELAHIKRRDGWWLPFAQWFQVLLFFQPLNRLLMQHIHQATEQKADDMAAEWTENPRALAMTLLDVAKHNRTQPQLQMVPAMSSKKSKLLQRVENILQPNSQRTSRLWTFGLISTVLLILVTGPGVVAKSIGVYQASGSSSHHISIDDGVTDIKLSSSNDERSLKLKAKLTGDMVFTDDESRITAFPANSRFDLTHQADGIKRRILIESAPGTHAENAGYTYWYEGKKQAFDASAQAWLAEVMPMVWRETGLQAEARVERIRDSRGDTGVLDEVALIESDFVRKTYLSHLFELAQLAEDDLEYAMTLAVDIGSDFELSQVLSKLVETQNLGSEDLWLSYFASTQSIDSDFEMAKTMLNVLPQLPETEDINQAYFNAAESIGSDFEMAKVLMAYLERKGQEATNVQHLFAVAADIGSDFELAKVLLAANQHIDQTNSSDALFDAYLALASHIGSDFEMKKVYADVLKHDLSERHLVSMIESAADHIGSDFELANLLLSISKQQPINATIKARIKEASRAIGSEYERNRVLAALS</sequence>
<keyword evidence="1" id="KW-0812">Transmembrane</keyword>
<evidence type="ECO:0000259" key="2">
    <source>
        <dbReference type="Pfam" id="PF05569"/>
    </source>
</evidence>
<dbReference type="RefSeq" id="WP_077411852.1">
    <property type="nucleotide sequence ID" value="NZ_JBHRTS010000006.1"/>
</dbReference>
<feature type="domain" description="Peptidase M56" evidence="2">
    <location>
        <begin position="100"/>
        <end position="334"/>
    </location>
</feature>